<evidence type="ECO:0000256" key="2">
    <source>
        <dbReference type="ARBA" id="ARBA00022679"/>
    </source>
</evidence>
<feature type="binding site" evidence="5">
    <location>
        <position position="272"/>
    </location>
    <ligand>
        <name>CoA</name>
        <dbReference type="ChEBI" id="CHEBI:57287"/>
    </ligand>
</feature>
<feature type="domain" description="Hydroxymethylglutaryl-coenzyme A synthase N-terminal" evidence="7">
    <location>
        <begin position="3"/>
        <end position="176"/>
    </location>
</feature>
<evidence type="ECO:0000256" key="1">
    <source>
        <dbReference type="ARBA" id="ARBA00007061"/>
    </source>
</evidence>
<dbReference type="CDD" id="cd00827">
    <property type="entry name" value="init_cond_enzymes"/>
    <property type="match status" value="1"/>
</dbReference>
<keyword evidence="2 6" id="KW-0808">Transferase</keyword>
<dbReference type="Proteomes" id="UP000039046">
    <property type="component" value="Unassembled WGS sequence"/>
</dbReference>
<organism evidence="9 10">
    <name type="scientific">[Torrubiella] hemipterigena</name>
    <dbReference type="NCBI Taxonomy" id="1531966"/>
    <lineage>
        <taxon>Eukaryota</taxon>
        <taxon>Fungi</taxon>
        <taxon>Dikarya</taxon>
        <taxon>Ascomycota</taxon>
        <taxon>Pezizomycotina</taxon>
        <taxon>Sordariomycetes</taxon>
        <taxon>Hypocreomycetidae</taxon>
        <taxon>Hypocreales</taxon>
        <taxon>Clavicipitaceae</taxon>
        <taxon>Clavicipitaceae incertae sedis</taxon>
        <taxon>'Torrubiella' clade</taxon>
    </lineage>
</organism>
<dbReference type="Gene3D" id="3.40.47.10">
    <property type="match status" value="1"/>
</dbReference>
<evidence type="ECO:0000256" key="6">
    <source>
        <dbReference type="RuleBase" id="RU364071"/>
    </source>
</evidence>
<dbReference type="Pfam" id="PF08540">
    <property type="entry name" value="HMG_CoA_synt_C"/>
    <property type="match status" value="1"/>
</dbReference>
<dbReference type="HOGENOM" id="CLU_008065_0_1_1"/>
<name>A0A0A1TCF7_9HYPO</name>
<dbReference type="InterPro" id="IPR016039">
    <property type="entry name" value="Thiolase-like"/>
</dbReference>
<dbReference type="FunFam" id="3.40.47.10:FF:000008">
    <property type="entry name" value="3-hydroxy-3-methylglutaryl coenzyme A synthase"/>
    <property type="match status" value="1"/>
</dbReference>
<evidence type="ECO:0000259" key="7">
    <source>
        <dbReference type="Pfam" id="PF01154"/>
    </source>
</evidence>
<dbReference type="PANTHER" id="PTHR43323">
    <property type="entry name" value="3-HYDROXY-3-METHYLGLUTARYL COENZYME A SYNTHASE"/>
    <property type="match status" value="1"/>
</dbReference>
<dbReference type="InterPro" id="IPR013528">
    <property type="entry name" value="HMG_CoA_synth_N"/>
</dbReference>
<dbReference type="InterPro" id="IPR013746">
    <property type="entry name" value="HMG_CoA_synt_C_dom"/>
</dbReference>
<dbReference type="GO" id="GO:0004421">
    <property type="term" value="F:hydroxymethylglutaryl-CoA synthase activity"/>
    <property type="evidence" value="ECO:0007669"/>
    <property type="project" value="UniProtKB-EC"/>
</dbReference>
<protein>
    <recommendedName>
        <fullName evidence="6">Hydroxymethylglutaryl-CoA synthase</fullName>
        <shortName evidence="6">HMG-CoA synthase</shortName>
        <ecNumber evidence="6">2.3.3.10</ecNumber>
    </recommendedName>
    <alternativeName>
        <fullName evidence="6">3-hydroxy-3-methylglutaryl coenzyme A synthase</fullName>
    </alternativeName>
</protein>
<dbReference type="EMBL" id="CDHN01000002">
    <property type="protein sequence ID" value="CEJ85953.1"/>
    <property type="molecule type" value="Genomic_DNA"/>
</dbReference>
<keyword evidence="10" id="KW-1185">Reference proteome</keyword>
<feature type="active site" description="Proton donor/acceptor" evidence="4">
    <location>
        <position position="85"/>
    </location>
</feature>
<evidence type="ECO:0000313" key="10">
    <source>
        <dbReference type="Proteomes" id="UP000039046"/>
    </source>
</evidence>
<feature type="binding site" evidence="5">
    <location>
        <position position="268"/>
    </location>
    <ligand>
        <name>CoA</name>
        <dbReference type="ChEBI" id="CHEBI:57287"/>
    </ligand>
</feature>
<feature type="active site" description="Acyl-thioester intermediate" evidence="4">
    <location>
        <position position="119"/>
    </location>
</feature>
<dbReference type="NCBIfam" id="TIGR01833">
    <property type="entry name" value="HMG-CoA-S_euk"/>
    <property type="match status" value="1"/>
</dbReference>
<dbReference type="Pfam" id="PF01154">
    <property type="entry name" value="HMG_CoA_synt_N"/>
    <property type="match status" value="1"/>
</dbReference>
<dbReference type="GO" id="GO:0010142">
    <property type="term" value="P:farnesyl diphosphate biosynthetic process, mevalonate pathway"/>
    <property type="evidence" value="ECO:0007669"/>
    <property type="project" value="InterPro"/>
</dbReference>
<proteinExistence type="inferred from homology"/>
<feature type="binding site" evidence="5">
    <location>
        <position position="211"/>
    </location>
    <ligand>
        <name>CoA</name>
        <dbReference type="ChEBI" id="CHEBI:57287"/>
    </ligand>
</feature>
<dbReference type="GO" id="GO:0006696">
    <property type="term" value="P:ergosterol biosynthetic process"/>
    <property type="evidence" value="ECO:0007669"/>
    <property type="project" value="TreeGrafter"/>
</dbReference>
<evidence type="ECO:0000256" key="3">
    <source>
        <dbReference type="ARBA" id="ARBA00023098"/>
    </source>
</evidence>
<dbReference type="GO" id="GO:0006084">
    <property type="term" value="P:acetyl-CoA metabolic process"/>
    <property type="evidence" value="ECO:0007669"/>
    <property type="project" value="InterPro"/>
</dbReference>
<feature type="domain" description="Hydroxymethylglutaryl-coenzyme A synthase C-terminal" evidence="8">
    <location>
        <begin position="180"/>
        <end position="459"/>
    </location>
</feature>
<dbReference type="InterPro" id="IPR010122">
    <property type="entry name" value="HMG_CoA_synthase_euk"/>
</dbReference>
<dbReference type="STRING" id="1531966.A0A0A1TCF7"/>
<dbReference type="EC" id="2.3.3.10" evidence="6"/>
<evidence type="ECO:0000313" key="9">
    <source>
        <dbReference type="EMBL" id="CEJ85953.1"/>
    </source>
</evidence>
<evidence type="ECO:0000259" key="8">
    <source>
        <dbReference type="Pfam" id="PF08540"/>
    </source>
</evidence>
<feature type="active site" description="Proton donor/acceptor" evidence="4">
    <location>
        <position position="263"/>
    </location>
</feature>
<comment type="catalytic activity">
    <reaction evidence="6">
        <text>acetoacetyl-CoA + acetyl-CoA + H2O = (3S)-3-hydroxy-3-methylglutaryl-CoA + CoA + H(+)</text>
        <dbReference type="Rhea" id="RHEA:10188"/>
        <dbReference type="ChEBI" id="CHEBI:15377"/>
        <dbReference type="ChEBI" id="CHEBI:15378"/>
        <dbReference type="ChEBI" id="CHEBI:43074"/>
        <dbReference type="ChEBI" id="CHEBI:57286"/>
        <dbReference type="ChEBI" id="CHEBI:57287"/>
        <dbReference type="ChEBI" id="CHEBI:57288"/>
        <dbReference type="EC" id="2.3.3.10"/>
    </reaction>
</comment>
<accession>A0A0A1TCF7</accession>
<reference evidence="9 10" key="1">
    <citation type="journal article" date="2015" name="Genome Announc.">
        <title>Draft Genome Sequence and Gene Annotation of the Entomopathogenic Fungus Verticillium hemipterigenum.</title>
        <authorList>
            <person name="Horn F."/>
            <person name="Habel A."/>
            <person name="Scharf D.H."/>
            <person name="Dworschak J."/>
            <person name="Brakhage A.A."/>
            <person name="Guthke R."/>
            <person name="Hertweck C."/>
            <person name="Linde J."/>
        </authorList>
    </citation>
    <scope>NUCLEOTIDE SEQUENCE [LARGE SCALE GENOMIC DNA]</scope>
</reference>
<dbReference type="AlphaFoldDB" id="A0A0A1TCF7"/>
<dbReference type="SUPFAM" id="SSF53901">
    <property type="entry name" value="Thiolase-like"/>
    <property type="match status" value="2"/>
</dbReference>
<keyword evidence="3" id="KW-0443">Lipid metabolism</keyword>
<sequence>MSYPENVGIKAMEIYVPAQCLDQSLFEIHQGVSAGKYTIGLGLESMNYCTDREDVCSLALNAVSSLLSTYNIDPNSIGRLEVGTESPFDKAKSVKSVLTQLFEPAGNTSLEGIDTVNACYGGTNALFNAVNWVESRSWDGRDAIVVASDIAIYKETASRPTGGAGCVAMLIGPNAPLSLAPNVRGTYMTHAYDFYKPDFSVEYPIVNGHESIRCYISALDGCYKNLQERLQQKHDKSNTSTNGVKPDYETGRVMDLFDYMAFHTPNCKLVSKSYGRLLYNDCLMSTDEAAWQGIPEELLNLQHQESLTNKILEKTVVSLTKEAFQTRVEPSILAPSKCGNMYTASLYCSLLSLLSNIDAKDARGKLIGMFSYGSGIASTLFGIKVTGDISEIVQKVDLMNRLARRYIATPEEYEEACSLRSKAYGRKNYTPTGSVERMAPGTYYLESIDESYCRTYARK</sequence>
<comment type="similarity">
    <text evidence="1 6">Belongs to the thiolase-like superfamily. HMG-CoA synthase family.</text>
</comment>
<evidence type="ECO:0000256" key="4">
    <source>
        <dbReference type="PIRSR" id="PIRSR610122-1"/>
    </source>
</evidence>
<dbReference type="OrthoDB" id="1269963at2759"/>
<comment type="function">
    <text evidence="6">Catalyzes the condensation of acetyl-CoA with acetoacetyl-CoA to form HMG-CoA.</text>
</comment>
<evidence type="ECO:0000256" key="5">
    <source>
        <dbReference type="PIRSR" id="PIRSR610122-2"/>
    </source>
</evidence>
<dbReference type="PANTHER" id="PTHR43323:SF2">
    <property type="entry name" value="HYDROXYMETHYLGLUTARYL-COA SYNTHASE"/>
    <property type="match status" value="1"/>
</dbReference>
<gene>
    <name evidence="9" type="ORF">VHEMI03966</name>
</gene>